<accession>A0ABW3HCT2</accession>
<dbReference type="EMBL" id="JBHTJG010000005">
    <property type="protein sequence ID" value="MFD0947154.1"/>
    <property type="molecule type" value="Genomic_DNA"/>
</dbReference>
<evidence type="ECO:0000313" key="1">
    <source>
        <dbReference type="EMBL" id="MFD0947154.1"/>
    </source>
</evidence>
<dbReference type="PIRSF" id="PIRSF029730">
    <property type="entry name" value="UCP029730"/>
    <property type="match status" value="1"/>
</dbReference>
<comment type="caution">
    <text evidence="1">The sequence shown here is derived from an EMBL/GenBank/DDBJ whole genome shotgun (WGS) entry which is preliminary data.</text>
</comment>
<reference evidence="2" key="1">
    <citation type="journal article" date="2019" name="Int. J. Syst. Evol. Microbiol.">
        <title>The Global Catalogue of Microorganisms (GCM) 10K type strain sequencing project: providing services to taxonomists for standard genome sequencing and annotation.</title>
        <authorList>
            <consortium name="The Broad Institute Genomics Platform"/>
            <consortium name="The Broad Institute Genome Sequencing Center for Infectious Disease"/>
            <person name="Wu L."/>
            <person name="Ma J."/>
        </authorList>
    </citation>
    <scope>NUCLEOTIDE SEQUENCE [LARGE SCALE GENOMIC DNA]</scope>
    <source>
        <strain evidence="2">CCUG 62982</strain>
    </source>
</reference>
<dbReference type="Gene3D" id="3.40.630.40">
    <property type="entry name" value="Zn-dependent exopeptidases"/>
    <property type="match status" value="1"/>
</dbReference>
<dbReference type="SUPFAM" id="SSF53187">
    <property type="entry name" value="Zn-dependent exopeptidases"/>
    <property type="match status" value="1"/>
</dbReference>
<dbReference type="RefSeq" id="WP_264944471.1">
    <property type="nucleotide sequence ID" value="NZ_JAPDRA010000005.1"/>
</dbReference>
<proteinExistence type="predicted"/>
<evidence type="ECO:0000313" key="2">
    <source>
        <dbReference type="Proteomes" id="UP001596977"/>
    </source>
</evidence>
<protein>
    <submittedName>
        <fullName evidence="1">N-formylglutamate amidohydrolase</fullName>
    </submittedName>
</protein>
<dbReference type="Proteomes" id="UP001596977">
    <property type="component" value="Unassembled WGS sequence"/>
</dbReference>
<dbReference type="Pfam" id="PF05013">
    <property type="entry name" value="FGase"/>
    <property type="match status" value="1"/>
</dbReference>
<keyword evidence="2" id="KW-1185">Reference proteome</keyword>
<organism evidence="1 2">
    <name type="scientific">Sphingomonas canadensis</name>
    <dbReference type="NCBI Taxonomy" id="1219257"/>
    <lineage>
        <taxon>Bacteria</taxon>
        <taxon>Pseudomonadati</taxon>
        <taxon>Pseudomonadota</taxon>
        <taxon>Alphaproteobacteria</taxon>
        <taxon>Sphingomonadales</taxon>
        <taxon>Sphingomonadaceae</taxon>
        <taxon>Sphingomonas</taxon>
    </lineage>
</organism>
<sequence length="239" mass="25595">MSAPEPPAEWIDGPADDLLLLCDHASSHVPADIDLGIDPRLLDLHIAIDIGAADVTRGLAARLGAPAILGTVSRLVLDLHREPDHPNLVPKSSDGHVIPGNLPIGTEDRLLRFHLPYHDFIAARIAAVRPALILSIHSFTPRLEQGGGDRPWEVGVLYNQDERAARIAVPWLAARGLVTGDNEPYSGKLLNATLNRHAEANGIPSIAIEIRNDLIRDPAGVARWTGVLADLAGVLRGAL</sequence>
<name>A0ABW3HCT2_9SPHN</name>
<dbReference type="InterPro" id="IPR007709">
    <property type="entry name" value="N-FG_amidohydro"/>
</dbReference>
<dbReference type="InterPro" id="IPR011227">
    <property type="entry name" value="UCP029730"/>
</dbReference>
<gene>
    <name evidence="1" type="ORF">ACFQ1E_12460</name>
</gene>